<dbReference type="OrthoDB" id="5979705at2759"/>
<evidence type="ECO:0000256" key="1">
    <source>
        <dbReference type="PROSITE-ProRule" id="PRU00339"/>
    </source>
</evidence>
<feature type="domain" description="TTC28 C-terminal" evidence="4">
    <location>
        <begin position="1789"/>
        <end position="1888"/>
    </location>
</feature>
<dbReference type="Gene3D" id="1.25.40.10">
    <property type="entry name" value="Tetratricopeptide repeat domain"/>
    <property type="match status" value="7"/>
</dbReference>
<feature type="repeat" description="TPR" evidence="1">
    <location>
        <begin position="359"/>
        <end position="392"/>
    </location>
</feature>
<evidence type="ECO:0000313" key="6">
    <source>
        <dbReference type="RefSeq" id="XP_031573236.1"/>
    </source>
</evidence>
<dbReference type="RefSeq" id="XP_031573236.1">
    <property type="nucleotide sequence ID" value="XM_031717376.1"/>
</dbReference>
<keyword evidence="5" id="KW-1185">Reference proteome</keyword>
<dbReference type="Pfam" id="PF12770">
    <property type="entry name" value="CHAT"/>
    <property type="match status" value="1"/>
</dbReference>
<dbReference type="FunCoup" id="A0A6P8J087">
    <property type="interactions" value="556"/>
</dbReference>
<gene>
    <name evidence="6" type="primary">LOC116307220</name>
</gene>
<feature type="repeat" description="TPR" evidence="1">
    <location>
        <begin position="920"/>
        <end position="953"/>
    </location>
</feature>
<feature type="region of interest" description="Disordered" evidence="2">
    <location>
        <begin position="1529"/>
        <end position="1550"/>
    </location>
</feature>
<evidence type="ECO:0000259" key="3">
    <source>
        <dbReference type="Pfam" id="PF12770"/>
    </source>
</evidence>
<feature type="compositionally biased region" description="Basic and acidic residues" evidence="2">
    <location>
        <begin position="2066"/>
        <end position="2078"/>
    </location>
</feature>
<dbReference type="InterPro" id="IPR011990">
    <property type="entry name" value="TPR-like_helical_dom_sf"/>
</dbReference>
<feature type="compositionally biased region" description="Acidic residues" evidence="2">
    <location>
        <begin position="1974"/>
        <end position="1986"/>
    </location>
</feature>
<feature type="repeat" description="TPR" evidence="1">
    <location>
        <begin position="559"/>
        <end position="592"/>
    </location>
</feature>
<feature type="repeat" description="TPR" evidence="1">
    <location>
        <begin position="479"/>
        <end position="512"/>
    </location>
</feature>
<feature type="compositionally biased region" description="Basic and acidic residues" evidence="2">
    <location>
        <begin position="2329"/>
        <end position="2343"/>
    </location>
</feature>
<feature type="repeat" description="TPR" evidence="1">
    <location>
        <begin position="599"/>
        <end position="632"/>
    </location>
</feature>
<proteinExistence type="predicted"/>
<feature type="region of interest" description="Disordered" evidence="2">
    <location>
        <begin position="2203"/>
        <end position="2263"/>
    </location>
</feature>
<dbReference type="SUPFAM" id="SSF48452">
    <property type="entry name" value="TPR-like"/>
    <property type="match status" value="4"/>
</dbReference>
<dbReference type="InParanoid" id="A0A6P8J087"/>
<keyword evidence="1" id="KW-0802">TPR repeat</keyword>
<organism evidence="5 6">
    <name type="scientific">Actinia tenebrosa</name>
    <name type="common">Australian red waratah sea anemone</name>
    <dbReference type="NCBI Taxonomy" id="6105"/>
    <lineage>
        <taxon>Eukaryota</taxon>
        <taxon>Metazoa</taxon>
        <taxon>Cnidaria</taxon>
        <taxon>Anthozoa</taxon>
        <taxon>Hexacorallia</taxon>
        <taxon>Actiniaria</taxon>
        <taxon>Actiniidae</taxon>
        <taxon>Actinia</taxon>
    </lineage>
</organism>
<evidence type="ECO:0000259" key="4">
    <source>
        <dbReference type="Pfam" id="PF26117"/>
    </source>
</evidence>
<dbReference type="GeneID" id="116307220"/>
<feature type="region of interest" description="Disordered" evidence="2">
    <location>
        <begin position="2327"/>
        <end position="2368"/>
    </location>
</feature>
<feature type="compositionally biased region" description="Polar residues" evidence="2">
    <location>
        <begin position="2118"/>
        <end position="2130"/>
    </location>
</feature>
<dbReference type="SMART" id="SM00028">
    <property type="entry name" value="TPR"/>
    <property type="match status" value="24"/>
</dbReference>
<feature type="region of interest" description="Disordered" evidence="2">
    <location>
        <begin position="1938"/>
        <end position="2170"/>
    </location>
</feature>
<feature type="repeat" description="TPR" evidence="1">
    <location>
        <begin position="960"/>
        <end position="993"/>
    </location>
</feature>
<protein>
    <submittedName>
        <fullName evidence="6">Tetratricopeptide repeat protein 28-like</fullName>
    </submittedName>
</protein>
<feature type="compositionally biased region" description="Polar residues" evidence="2">
    <location>
        <begin position="2079"/>
        <end position="2089"/>
    </location>
</feature>
<dbReference type="InterPro" id="IPR019734">
    <property type="entry name" value="TPR_rpt"/>
</dbReference>
<dbReference type="InterPro" id="IPR058900">
    <property type="entry name" value="TTC28_C"/>
</dbReference>
<dbReference type="Proteomes" id="UP000515163">
    <property type="component" value="Unplaced"/>
</dbReference>
<evidence type="ECO:0000256" key="2">
    <source>
        <dbReference type="SAM" id="MobiDB-lite"/>
    </source>
</evidence>
<feature type="repeat" description="TPR" evidence="1">
    <location>
        <begin position="23"/>
        <end position="56"/>
    </location>
</feature>
<dbReference type="KEGG" id="aten:116307220"/>
<feature type="compositionally biased region" description="Low complexity" evidence="2">
    <location>
        <begin position="2350"/>
        <end position="2367"/>
    </location>
</feature>
<feature type="domain" description="CHAT" evidence="3">
    <location>
        <begin position="1364"/>
        <end position="1672"/>
    </location>
</feature>
<dbReference type="PANTHER" id="PTHR10098">
    <property type="entry name" value="RAPSYN-RELATED"/>
    <property type="match status" value="1"/>
</dbReference>
<dbReference type="Pfam" id="PF13176">
    <property type="entry name" value="TPR_7"/>
    <property type="match status" value="1"/>
</dbReference>
<feature type="compositionally biased region" description="Low complexity" evidence="2">
    <location>
        <begin position="1529"/>
        <end position="1547"/>
    </location>
</feature>
<dbReference type="PROSITE" id="PS50005">
    <property type="entry name" value="TPR"/>
    <property type="match status" value="9"/>
</dbReference>
<evidence type="ECO:0000313" key="5">
    <source>
        <dbReference type="Proteomes" id="UP000515163"/>
    </source>
</evidence>
<name>A0A6P8J087_ACTTE</name>
<dbReference type="Pfam" id="PF13424">
    <property type="entry name" value="TPR_12"/>
    <property type="match status" value="8"/>
</dbReference>
<dbReference type="PANTHER" id="PTHR10098:SF108">
    <property type="entry name" value="TETRATRICOPEPTIDE REPEAT PROTEIN 28"/>
    <property type="match status" value="1"/>
</dbReference>
<feature type="repeat" description="TPR" evidence="1">
    <location>
        <begin position="639"/>
        <end position="672"/>
    </location>
</feature>
<dbReference type="FunFam" id="1.25.40.10:FF:000040">
    <property type="entry name" value="Tetratricopeptide repeat domain 28"/>
    <property type="match status" value="1"/>
</dbReference>
<dbReference type="InterPro" id="IPR024983">
    <property type="entry name" value="CHAT_dom"/>
</dbReference>
<reference evidence="6" key="1">
    <citation type="submission" date="2025-08" db="UniProtKB">
        <authorList>
            <consortium name="RefSeq"/>
        </authorList>
    </citation>
    <scope>IDENTIFICATION</scope>
</reference>
<accession>A0A6P8J087</accession>
<feature type="repeat" description="TPR" evidence="1">
    <location>
        <begin position="840"/>
        <end position="873"/>
    </location>
</feature>
<feature type="compositionally biased region" description="Polar residues" evidence="2">
    <location>
        <begin position="2138"/>
        <end position="2149"/>
    </location>
</feature>
<dbReference type="Pfam" id="PF26117">
    <property type="entry name" value="TTC28_C"/>
    <property type="match status" value="1"/>
</dbReference>
<sequence length="2434" mass="269171">MAEPSTFRESSVDLTAPNCRPVLQEKAKLAGAACSRGDFRQAVDLYTQAIELDPNNHVLYGNRSAACIRILDFERALEDGKIAGKLQPLWPKAHYRQGVALQCLGRHAEALAAFSTALAHDDKSPQLLNTLLDAAMKSPLKETLKPICEHLKTMKLDRSPFVIISVIGQELLSIGHIAVAVGCLEAALKIDACGLRLRGSVISALSTAYWKLGNIIKAEEYMKQDLETSLSLGDKAGECRAHGNLGGAYYAQRNFEKALEHHRKQLDIAMKLKDRKSAALALSSLGHIYVADCDYSDALNSHKKASVMYKELEDRLSEARELGNVGAVHLLLGQYEEAIRCHQEHLDIAIELQDRTEEGKAYSDLGSAYHYKRDFDKAIHFHKLVLDIAKETEDFSMEARAYAGLGHAFRCKGDVDQCRAYHEKQLEVSVRSKDRATEGRALSNLGIIFQHQEQYQQALKLHKAHLAICKELDDRAGQGRAYGNMGCAYSALGRYDQAIKFHKQELLISREVNDRASEACTHGNLAVAYQATGALDKALKHYQRHLTVSIELKDRNNESIAVSNLGNFFSSCGEFENALPFYEKFLSITKHLRDKTGECKACQNLGFAHYSLGNYSEAISFYERNIALASDLDDRTSLARAYCNIGLAHSALGNYDRAMEFQQKFLKVSNETNDALGVIKAHGNIGDICMVLGDAEEGIENYKEQLRLAESMDDVNLLGDAYGKLGSSYRTVKEAGLALDCHQRELNARQQANDMLGIYRAFGNLGSNYLLMQQYEDAYKCFFEQLHIANQLGNGELELKVFGNLGFCRSNSGDYKEALGFFERQIASLEHMPEAYLDIGRVHGNLGECYHKLGNYAMAVQNFEKYLMAAQQAESGADQDKAYRGLGNAHRAMGDLQQALVCFEERLVIAHDLTDVSSKGAAYGELGNLHKTLGNYEKAIMCFEHQLALARESGDVGSEGEALSGLGQVNQKMGEYEKALKYHEKEVQIADQLNETKRRALAYHHLGTTYEVLGSHKQAVTYQEQYLKLAAQMGDQVAKCQAYISLGRTHHAIRSYSKAISFLQQGLTIAESLRRYEEEARIRHRLGLSLMANKQLDAAHDQLKLAAEILEDIRRDVVSNGEFKISLYELQAACYQVLQRVLVTMGRHVEALAVAERARTRGFVDLLLERQVGTNSRTDVLNPLENAFKTEEHIMDFVRSQKASILYYSIAAGHLYSWLLNPKEGLVKFCDNIVADGDTDDTLLDLEQSINGDYSHTATLLDSFITHVRDALGVEPHLNLQRSSSTTENDFEETWDQENILELSSIRSYLSTDEDDDAMSITSIPGRPGSFSTPRSKYRNIKGSLGKLNGVRSGGKKHGRSSKPPLRALYDLLISSMEESFPPESTFENDGSELVLVIQGDLYLVPFAVLRGSLSKEPLFRRFRLSVVPSLQALRSSNEAANKHSSIKIDPSSVLIVGNPNVPATFGQWASNPNAEHEAKIVAELFKTSPLLGAEATKNEVIDKLPKSQCIHFATHVSWKLAAVILSPSSSGKKLGSSPSSPNSEGLELLEESDDAPPLSDFLLTAADILNLKLSTKLVVVGAAYSHSSKNRITSDGLIGLTRAFLAAGVQSLLVALWPVPDLACKLLLKAFYGALLRGMKASHALSQAMHVVQKTKQFSHPSNWAGFVLIGGDSTLTNKEVKMSDAFALLLNNPKYYREAMKVLVHLVDKAMQRLRHGQRSSMYTAEASINAKVKGVNGWRELLSTCGFRFQKAKNGIPDSVFFPSSSTQFSERLSLASNHLHAFLGLSPATLQALAMLAHEHDVGLALINLFNEVLSCFFNNMANVQVPLKLKLWRTLGCHDLLASLGFDLVGVGKQEVMLRSGKANSRRALQCTVQALCALTDTVNPADVEEPAFNLVGKAHSSSIAMSNISFVSASLGSDLDMRTKSAEDLNIMNRERRGTSPHSRTSAVVRPRRHSSSTEALMRSLADLEAESSVDPETPEDAVVTPTQPRPIEDRPANQNFRGSQPIVANVNRKSSQRSVSSIDVSDLRVSPVDMLPSPPAQTENHSDSSDVDSYSDIMEQQRRDTKKDKKGSQTSLGANGVSSRKGGFILRKTHSSSSSEFSVGKQEDNTKTPGSISSLRPRQKIQDSNENHFIQHNSINRTTNDRPSKPLHSYTRNSTANLHEVQRIPYETPVMNHHDHIPVKYRSEGNLSSYKPGIIKEPTTNGLLSTLDKNDTRLTNGDVKRSNNPVYSKKPPNRDHMTPTNSHVLNGGYHPRGARDDFSERRQSMIDLSSDDEFYSQHSYASHLRNISSSNEYLPRLTPPKRGINQVIATRVVNDSNLDGRVRNHKSKDTRQGLRVQVSNNSYSSQDSTSTESPTTRQIAAEEAATALMQNHVGSGLSRGSSSASTLTRENLAMKEFEENSTKHTKLEQGHIANLAHLQSSSC</sequence>